<dbReference type="EMBL" id="OC880183">
    <property type="protein sequence ID" value="CAD7641641.1"/>
    <property type="molecule type" value="Genomic_DNA"/>
</dbReference>
<evidence type="ECO:0000256" key="1">
    <source>
        <dbReference type="SAM" id="MobiDB-lite"/>
    </source>
</evidence>
<evidence type="ECO:0000313" key="3">
    <source>
        <dbReference type="Proteomes" id="UP000759131"/>
    </source>
</evidence>
<reference evidence="2" key="1">
    <citation type="submission" date="2020-11" db="EMBL/GenBank/DDBJ databases">
        <authorList>
            <person name="Tran Van P."/>
        </authorList>
    </citation>
    <scope>NUCLEOTIDE SEQUENCE</scope>
</reference>
<name>A0A7R9LJL1_9ACAR</name>
<sequence length="117" mass="12332">MKILNLGPLADPHTQPPAQTPTTPIVSNAGAIGCDYSPASSETSGTLAVMDTQFSGMGITSPQPFSPSPDHDFNAILCKQWGRELAANQNPLLMINCRSRVPVAADCQLISTHTEVA</sequence>
<organism evidence="2">
    <name type="scientific">Medioppia subpectinata</name>
    <dbReference type="NCBI Taxonomy" id="1979941"/>
    <lineage>
        <taxon>Eukaryota</taxon>
        <taxon>Metazoa</taxon>
        <taxon>Ecdysozoa</taxon>
        <taxon>Arthropoda</taxon>
        <taxon>Chelicerata</taxon>
        <taxon>Arachnida</taxon>
        <taxon>Acari</taxon>
        <taxon>Acariformes</taxon>
        <taxon>Sarcoptiformes</taxon>
        <taxon>Oribatida</taxon>
        <taxon>Brachypylina</taxon>
        <taxon>Oppioidea</taxon>
        <taxon>Oppiidae</taxon>
        <taxon>Medioppia</taxon>
    </lineage>
</organism>
<evidence type="ECO:0000313" key="2">
    <source>
        <dbReference type="EMBL" id="CAD7641641.1"/>
    </source>
</evidence>
<protein>
    <submittedName>
        <fullName evidence="2">Uncharacterized protein</fullName>
    </submittedName>
</protein>
<feature type="region of interest" description="Disordered" evidence="1">
    <location>
        <begin position="1"/>
        <end position="27"/>
    </location>
</feature>
<dbReference type="PROSITE" id="PS51257">
    <property type="entry name" value="PROKAR_LIPOPROTEIN"/>
    <property type="match status" value="1"/>
</dbReference>
<keyword evidence="3" id="KW-1185">Reference proteome</keyword>
<gene>
    <name evidence="2" type="ORF">OSB1V03_LOCUS18753</name>
</gene>
<proteinExistence type="predicted"/>
<accession>A0A7R9LJL1</accession>
<dbReference type="Proteomes" id="UP000759131">
    <property type="component" value="Unassembled WGS sequence"/>
</dbReference>
<dbReference type="AlphaFoldDB" id="A0A7R9LJL1"/>
<dbReference type="EMBL" id="CAJPIZ010025608">
    <property type="protein sequence ID" value="CAG2118803.1"/>
    <property type="molecule type" value="Genomic_DNA"/>
</dbReference>